<dbReference type="EMBL" id="CAUOFW020008691">
    <property type="protein sequence ID" value="CAK9183583.1"/>
    <property type="molecule type" value="Genomic_DNA"/>
</dbReference>
<comment type="caution">
    <text evidence="8">The sequence shown here is derived from an EMBL/GenBank/DDBJ whole genome shotgun (WGS) entry which is preliminary data.</text>
</comment>
<sequence>MTTPIFFSKPPLISHQSSQFLTISTPNLPSFLISRPSINFQRKNATSDSTTIIDTPSVSLYSEDDDKAAVEAKIGSRVRVKVPLKVYHVPKVPEFELTGMIGVLKQYVGVWKGKRISANFPYKIEFVTEIEGRKGPVKFFAHLREDEFDGGSTSQYVRKAEPAIDIPLEHFPQPSGYNAPEQVHITQGDHVGRGVIISWVTPLERHPNVVTYWEDGKQDEKHKIHSITTFYRYYNYSSGYIHHATIKKVNEEYTPFKPYMHRYHVPYRASQSTSPLWYSIKRASAYIIVLSSYSAYGKYTPQYKWLKQELSKVNRAETPWLNYSRSLSVV</sequence>
<dbReference type="PANTHER" id="PTHR46937">
    <property type="entry name" value="FERREDOXIN-THIOREDOXIN REDUCTASE, VARIABLE CHAIN"/>
    <property type="match status" value="1"/>
</dbReference>
<accession>A0ABC8UR90</accession>
<evidence type="ECO:0000256" key="5">
    <source>
        <dbReference type="ARBA" id="ARBA00034490"/>
    </source>
</evidence>
<evidence type="ECO:0000313" key="8">
    <source>
        <dbReference type="EMBL" id="CAK9183583.1"/>
    </source>
</evidence>
<comment type="subunit">
    <text evidence="3">Heterodimer of subunit A (variable subunit) and subunit B (catalytic subunit). Heterodimeric FTR forms a complex with ferredoxin and thioredoxin.</text>
</comment>
<name>A0ABC8UR90_9AQUA</name>
<dbReference type="InterPro" id="IPR044166">
    <property type="entry name" value="FTRV"/>
</dbReference>
<dbReference type="SUPFAM" id="SSF56300">
    <property type="entry name" value="Metallo-dependent phosphatases"/>
    <property type="match status" value="1"/>
</dbReference>
<dbReference type="AlphaFoldDB" id="A0ABC8UR90"/>
<dbReference type="InterPro" id="IPR015914">
    <property type="entry name" value="PAPs_N"/>
</dbReference>
<feature type="domain" description="Purple acid phosphatase N-terminal" evidence="7">
    <location>
        <begin position="180"/>
        <end position="248"/>
    </location>
</feature>
<evidence type="ECO:0000256" key="2">
    <source>
        <dbReference type="ARBA" id="ARBA00023002"/>
    </source>
</evidence>
<dbReference type="PANTHER" id="PTHR46937:SF4">
    <property type="entry name" value="FERREDOXIN-THIOREDOXIN REDUCTASE SUBUNIT A1, CHLOROPLASTIC"/>
    <property type="match status" value="1"/>
</dbReference>
<dbReference type="InterPro" id="IPR004207">
    <property type="entry name" value="Fd_thioredoxin_Rdtase_alpha"/>
</dbReference>
<dbReference type="InterPro" id="IPR008963">
    <property type="entry name" value="Purple_acid_Pase-like_N"/>
</dbReference>
<dbReference type="Proteomes" id="UP001642360">
    <property type="component" value="Unassembled WGS sequence"/>
</dbReference>
<proteinExistence type="inferred from homology"/>
<dbReference type="GO" id="GO:0016491">
    <property type="term" value="F:oxidoreductase activity"/>
    <property type="evidence" value="ECO:0007669"/>
    <property type="project" value="UniProtKB-KW"/>
</dbReference>
<dbReference type="SUPFAM" id="SSF49363">
    <property type="entry name" value="Purple acid phosphatase, N-terminal domain"/>
    <property type="match status" value="1"/>
</dbReference>
<organism evidence="8 9">
    <name type="scientific">Ilex paraguariensis</name>
    <name type="common">yerba mate</name>
    <dbReference type="NCBI Taxonomy" id="185542"/>
    <lineage>
        <taxon>Eukaryota</taxon>
        <taxon>Viridiplantae</taxon>
        <taxon>Streptophyta</taxon>
        <taxon>Embryophyta</taxon>
        <taxon>Tracheophyta</taxon>
        <taxon>Spermatophyta</taxon>
        <taxon>Magnoliopsida</taxon>
        <taxon>eudicotyledons</taxon>
        <taxon>Gunneridae</taxon>
        <taxon>Pentapetalae</taxon>
        <taxon>asterids</taxon>
        <taxon>campanulids</taxon>
        <taxon>Aquifoliales</taxon>
        <taxon>Aquifoliaceae</taxon>
        <taxon>Ilex</taxon>
    </lineage>
</organism>
<dbReference type="Pfam" id="PF02941">
    <property type="entry name" value="FeThRed_A"/>
    <property type="match status" value="1"/>
</dbReference>
<comment type="function">
    <text evidence="4">Variable subunit of the ferredoxin-thioredoxin reductase (FTR), which catalyzes the two-electron reduction of thioredoxins by the electrons provided by reduced ferredoxin.</text>
</comment>
<dbReference type="SUPFAM" id="SSF50090">
    <property type="entry name" value="Electron transport accessory proteins"/>
    <property type="match status" value="1"/>
</dbReference>
<keyword evidence="2" id="KW-0560">Oxidoreductase</keyword>
<keyword evidence="9" id="KW-1185">Reference proteome</keyword>
<keyword evidence="1" id="KW-0732">Signal</keyword>
<dbReference type="InterPro" id="IPR029052">
    <property type="entry name" value="Metallo-depent_PP-like"/>
</dbReference>
<dbReference type="InterPro" id="IPR008990">
    <property type="entry name" value="Elect_transpt_acc-like_dom_sf"/>
</dbReference>
<evidence type="ECO:0000259" key="7">
    <source>
        <dbReference type="Pfam" id="PF16656"/>
    </source>
</evidence>
<evidence type="ECO:0000256" key="4">
    <source>
        <dbReference type="ARBA" id="ARBA00034474"/>
    </source>
</evidence>
<gene>
    <name evidence="8" type="ORF">ILEXP_LOCUS53860</name>
</gene>
<comment type="similarity">
    <text evidence="5">Belongs to the ferredoxin thioredoxin reductase alpha subunit family.</text>
</comment>
<evidence type="ECO:0000256" key="1">
    <source>
        <dbReference type="ARBA" id="ARBA00022729"/>
    </source>
</evidence>
<protein>
    <submittedName>
        <fullName evidence="8">Uncharacterized protein</fullName>
    </submittedName>
</protein>
<dbReference type="Pfam" id="PF16656">
    <property type="entry name" value="Pur_ac_phosph_N"/>
    <property type="match status" value="1"/>
</dbReference>
<feature type="domain" description="Ferredoxin thioredoxin reductase alpha chain" evidence="6">
    <location>
        <begin position="74"/>
        <end position="147"/>
    </location>
</feature>
<evidence type="ECO:0000259" key="6">
    <source>
        <dbReference type="Pfam" id="PF02941"/>
    </source>
</evidence>
<evidence type="ECO:0000313" key="9">
    <source>
        <dbReference type="Proteomes" id="UP001642360"/>
    </source>
</evidence>
<dbReference type="Gene3D" id="2.30.30.50">
    <property type="match status" value="1"/>
</dbReference>
<reference evidence="8 9" key="1">
    <citation type="submission" date="2024-02" db="EMBL/GenBank/DDBJ databases">
        <authorList>
            <person name="Vignale AGUSTIN F."/>
            <person name="Sosa J E."/>
            <person name="Modenutti C."/>
        </authorList>
    </citation>
    <scope>NUCLEOTIDE SEQUENCE [LARGE SCALE GENOMIC DNA]</scope>
</reference>
<dbReference type="Gene3D" id="3.60.21.10">
    <property type="match status" value="1"/>
</dbReference>
<evidence type="ECO:0000256" key="3">
    <source>
        <dbReference type="ARBA" id="ARBA00026011"/>
    </source>
</evidence>